<protein>
    <submittedName>
        <fullName evidence="1">Uncharacterized protein</fullName>
    </submittedName>
</protein>
<sequence>MRPSLAAARLRSMAIVTKNNLKDKAVEQNQLFAKYKYISNKSNKPVHALA</sequence>
<organism evidence="1 2">
    <name type="scientific">Geobacillus proteiniphilus</name>
    <dbReference type="NCBI Taxonomy" id="860353"/>
    <lineage>
        <taxon>Bacteria</taxon>
        <taxon>Bacillati</taxon>
        <taxon>Bacillota</taxon>
        <taxon>Bacilli</taxon>
        <taxon>Bacillales</taxon>
        <taxon>Anoxybacillaceae</taxon>
        <taxon>Geobacillus</taxon>
    </lineage>
</organism>
<evidence type="ECO:0000313" key="1">
    <source>
        <dbReference type="EMBL" id="OKO88704.1"/>
    </source>
</evidence>
<name>A0A1Q5SL06_9BACL</name>
<dbReference type="AlphaFoldDB" id="A0A1Q5SL06"/>
<reference evidence="1 2" key="1">
    <citation type="submission" date="2016-11" db="EMBL/GenBank/DDBJ databases">
        <authorList>
            <person name="Kadnikov V."/>
            <person name="Nazina T."/>
        </authorList>
    </citation>
    <scope>NUCLEOTIDE SEQUENCE [LARGE SCALE GENOMIC DNA]</scope>
    <source>
        <strain evidence="1 2">1017</strain>
    </source>
</reference>
<evidence type="ECO:0000313" key="2">
    <source>
        <dbReference type="Proteomes" id="UP000186030"/>
    </source>
</evidence>
<gene>
    <name evidence="1" type="ORF">BRO54_3570</name>
</gene>
<reference evidence="2" key="2">
    <citation type="submission" date="2017-01" db="EMBL/GenBank/DDBJ databases">
        <title>Genome sequencing and annotation of Geobacillus sp. 1017, a Hydrocarbon-Oxidizing Thermophilic Bacterium Isolated from a Heavy Oil Reservoir (China).</title>
        <authorList>
            <person name="Kadnikov V.V."/>
            <person name="Mardanov A.V."/>
            <person name="Poltaraus A.B."/>
            <person name="Sokolova D.S."/>
            <person name="Semenova E.M."/>
            <person name="Ravin N.V."/>
            <person name="Tourova T.P."/>
            <person name="Nazina T.N."/>
        </authorList>
    </citation>
    <scope>NUCLEOTIDE SEQUENCE [LARGE SCALE GENOMIC DNA]</scope>
    <source>
        <strain evidence="2">1017</strain>
    </source>
</reference>
<comment type="caution">
    <text evidence="1">The sequence shown here is derived from an EMBL/GenBank/DDBJ whole genome shotgun (WGS) entry which is preliminary data.</text>
</comment>
<proteinExistence type="predicted"/>
<dbReference type="EMBL" id="MQMG01000069">
    <property type="protein sequence ID" value="OKO88704.1"/>
    <property type="molecule type" value="Genomic_DNA"/>
</dbReference>
<dbReference type="Proteomes" id="UP000186030">
    <property type="component" value="Unassembled WGS sequence"/>
</dbReference>
<accession>A0A1Q5SL06</accession>